<protein>
    <submittedName>
        <fullName evidence="2">Nose resistant to fluoxetine protein 6 like protein</fullName>
    </submittedName>
</protein>
<dbReference type="Proteomes" id="UP000807504">
    <property type="component" value="Unassembled WGS sequence"/>
</dbReference>
<evidence type="ECO:0000256" key="1">
    <source>
        <dbReference type="SAM" id="Phobius"/>
    </source>
</evidence>
<keyword evidence="1" id="KW-1133">Transmembrane helix</keyword>
<reference evidence="2" key="1">
    <citation type="journal article" date="2020" name="bioRxiv">
        <title>Chromosome-level reference genome of the European wasp spider Argiope bruennichi: a resource for studies on range expansion and evolutionary adaptation.</title>
        <authorList>
            <person name="Sheffer M.M."/>
            <person name="Hoppe A."/>
            <person name="Krehenwinkel H."/>
            <person name="Uhl G."/>
            <person name="Kuss A.W."/>
            <person name="Jensen L."/>
            <person name="Jensen C."/>
            <person name="Gillespie R.G."/>
            <person name="Hoff K.J."/>
            <person name="Prost S."/>
        </authorList>
    </citation>
    <scope>NUCLEOTIDE SEQUENCE</scope>
</reference>
<feature type="transmembrane region" description="Helical" evidence="1">
    <location>
        <begin position="85"/>
        <end position="113"/>
    </location>
</feature>
<feature type="transmembrane region" description="Helical" evidence="1">
    <location>
        <begin position="51"/>
        <end position="73"/>
    </location>
</feature>
<reference evidence="2" key="2">
    <citation type="submission" date="2020-06" db="EMBL/GenBank/DDBJ databases">
        <authorList>
            <person name="Sheffer M."/>
        </authorList>
    </citation>
    <scope>NUCLEOTIDE SEQUENCE</scope>
</reference>
<dbReference type="PANTHER" id="PTHR11161">
    <property type="entry name" value="O-ACYLTRANSFERASE"/>
    <property type="match status" value="1"/>
</dbReference>
<keyword evidence="1" id="KW-0472">Membrane</keyword>
<gene>
    <name evidence="2" type="ORF">HNY73_008086</name>
</gene>
<keyword evidence="1" id="KW-0812">Transmembrane</keyword>
<evidence type="ECO:0000313" key="3">
    <source>
        <dbReference type="Proteomes" id="UP000807504"/>
    </source>
</evidence>
<keyword evidence="3" id="KW-1185">Reference proteome</keyword>
<evidence type="ECO:0000313" key="2">
    <source>
        <dbReference type="EMBL" id="KAF8786365.1"/>
    </source>
</evidence>
<dbReference type="InterPro" id="IPR052728">
    <property type="entry name" value="O2_lipid_transport_reg"/>
</dbReference>
<name>A0A8T0F816_ARGBR</name>
<dbReference type="AlphaFoldDB" id="A0A8T0F816"/>
<comment type="caution">
    <text evidence="2">The sequence shown here is derived from an EMBL/GenBank/DDBJ whole genome shotgun (WGS) entry which is preliminary data.</text>
</comment>
<dbReference type="PANTHER" id="PTHR11161:SF71">
    <property type="entry name" value="NOSE RESISTANT-TO-FLUOXETINE PROTEIN N-TERMINAL DOMAIN-CONTAINING PROTEIN"/>
    <property type="match status" value="1"/>
</dbReference>
<organism evidence="2 3">
    <name type="scientific">Argiope bruennichi</name>
    <name type="common">Wasp spider</name>
    <name type="synonym">Aranea bruennichi</name>
    <dbReference type="NCBI Taxonomy" id="94029"/>
    <lineage>
        <taxon>Eukaryota</taxon>
        <taxon>Metazoa</taxon>
        <taxon>Ecdysozoa</taxon>
        <taxon>Arthropoda</taxon>
        <taxon>Chelicerata</taxon>
        <taxon>Arachnida</taxon>
        <taxon>Araneae</taxon>
        <taxon>Araneomorphae</taxon>
        <taxon>Entelegynae</taxon>
        <taxon>Araneoidea</taxon>
        <taxon>Araneidae</taxon>
        <taxon>Argiope</taxon>
    </lineage>
</organism>
<sequence length="173" mass="19142">MAELCENEDQKPKGPSLGLRCLLAFSFKTNMGKIFTVGKGDGIRAIHGLKFLSMALIIFQHTSSFATTNLFYVNPGFTEETPKDFLSQIFVNGTFAVDTFYLISGVLVAFVTLKGLEKTNGKLPLLTFFSIEFQINPLFMADYFFVLPSSEGALGQIGCTLLKMLFFVTNGFK</sequence>
<proteinExistence type="predicted"/>
<accession>A0A8T0F816</accession>
<dbReference type="EMBL" id="JABXBU010000015">
    <property type="protein sequence ID" value="KAF8786365.1"/>
    <property type="molecule type" value="Genomic_DNA"/>
</dbReference>